<dbReference type="InterPro" id="IPR021840">
    <property type="entry name" value="DUF3433"/>
</dbReference>
<keyword evidence="2" id="KW-0472">Membrane</keyword>
<feature type="compositionally biased region" description="Polar residues" evidence="1">
    <location>
        <begin position="189"/>
        <end position="198"/>
    </location>
</feature>
<dbReference type="PANTHER" id="PTHR37544:SF3">
    <property type="entry name" value="SPRAY"/>
    <property type="match status" value="1"/>
</dbReference>
<keyword evidence="2" id="KW-1133">Transmembrane helix</keyword>
<feature type="transmembrane region" description="Helical" evidence="2">
    <location>
        <begin position="781"/>
        <end position="808"/>
    </location>
</feature>
<keyword evidence="2" id="KW-0812">Transmembrane</keyword>
<dbReference type="AlphaFoldDB" id="A0AAE0I5J1"/>
<feature type="region of interest" description="Disordered" evidence="1">
    <location>
        <begin position="752"/>
        <end position="774"/>
    </location>
</feature>
<evidence type="ECO:0000256" key="2">
    <source>
        <dbReference type="SAM" id="Phobius"/>
    </source>
</evidence>
<feature type="region of interest" description="Disordered" evidence="1">
    <location>
        <begin position="233"/>
        <end position="317"/>
    </location>
</feature>
<feature type="transmembrane region" description="Helical" evidence="2">
    <location>
        <begin position="828"/>
        <end position="858"/>
    </location>
</feature>
<sequence>MSSLEYYGQQHIPFSYVPVTRIPQATKQYDAPPHPCRHKASQRYYGQDDATRTYPVSMSRARGRSSVPRTPLPNYRPSPLRWRFLTGLVFIILGLIIMVEVACRLLPAESDRYMIPSSEPNQKARFEEDESSSSRRVLPRLAASFAKNESTINHTPSASGEEHKTWDEHPATSSPRPPSSLPDLSIPSVTSMPPTSSGAPVLDLPPASTTEDIPPWKLTSVWWSEPTDAPWTDPITQSLRLGSPDDYGNDGEWTETETFSSGIKNNAPIPTGKGNEKHWATSKPWGEGGGGGGGRGEPVDDQTQGPATATTLPGAPAVMLPPVETTIQRKTTLPPVVVTESGVTTVSQVVEPITRLTTVDNVVSTFTRTNIVDGVPTAVVEVTTLNGVVRSFIEETTLKAVVSHFTKVQTIDGAVSEYSEVATLNGVLYVAPQVSTLLDSNGVPTATVTSTPSAISTPTVITMTDSNGIPTATIATNVLAPPLVTVLTDSAGVPTTTITQFPTRPSSEPTTPPPQTIVKVYSLSKSEWFVGFFLSPLLSSLLTIPIRMIDLSAKQLQPWHELTRAQGASASDSLCLKTDGVYGILTSFRALRRGQALVFLTTLLSICSLVLVPLSAEAVALKLHMSCAGNDFKGCGMTLGVFLGPARAMIAILALMAVMLVLIMVVLRRWQSGVSANPWTLAGVASLSTNQDVRALFSSLPTGHKGEPVRRDQIIRALDGRAFKLGYFINHNSVPEYGITIVQQQFRPSSMKSNTSLSTFSDSDGVPTPPRQTRGKAKHHLPFLMLSFTGRISFLLILTGVMVVVLYYNHTGGDTAFERFMGTQNFGARALFTLVGVVITFFWSSFFTGLAMLSPFCLLARGPQPASRSILLAPPLSAFTGIWSAFKQRHLFLVVVAFTAILSEFMPILLNNIPFRVTQTWVTHLVCTWLAVGILGVMWLVVVGSFLVKWPHMPADPSTIAGAMFYVSDSRMLWSLEGLSVLDREDRDRRVGDLGLKFEFGTVMGLSGRKRTGVDAVHDQT</sequence>
<reference evidence="3" key="1">
    <citation type="journal article" date="2023" name="Mol. Phylogenet. Evol.">
        <title>Genome-scale phylogeny and comparative genomics of the fungal order Sordariales.</title>
        <authorList>
            <person name="Hensen N."/>
            <person name="Bonometti L."/>
            <person name="Westerberg I."/>
            <person name="Brannstrom I.O."/>
            <person name="Guillou S."/>
            <person name="Cros-Aarteil S."/>
            <person name="Calhoun S."/>
            <person name="Haridas S."/>
            <person name="Kuo A."/>
            <person name="Mondo S."/>
            <person name="Pangilinan J."/>
            <person name="Riley R."/>
            <person name="LaButti K."/>
            <person name="Andreopoulos B."/>
            <person name="Lipzen A."/>
            <person name="Chen C."/>
            <person name="Yan M."/>
            <person name="Daum C."/>
            <person name="Ng V."/>
            <person name="Clum A."/>
            <person name="Steindorff A."/>
            <person name="Ohm R.A."/>
            <person name="Martin F."/>
            <person name="Silar P."/>
            <person name="Natvig D.O."/>
            <person name="Lalanne C."/>
            <person name="Gautier V."/>
            <person name="Ament-Velasquez S.L."/>
            <person name="Kruys A."/>
            <person name="Hutchinson M.I."/>
            <person name="Powell A.J."/>
            <person name="Barry K."/>
            <person name="Miller A.N."/>
            <person name="Grigoriev I.V."/>
            <person name="Debuchy R."/>
            <person name="Gladieux P."/>
            <person name="Hiltunen Thoren M."/>
            <person name="Johannesson H."/>
        </authorList>
    </citation>
    <scope>NUCLEOTIDE SEQUENCE</scope>
    <source>
        <strain evidence="3">CBS 118394</strain>
    </source>
</reference>
<feature type="transmembrane region" description="Helical" evidence="2">
    <location>
        <begin position="84"/>
        <end position="107"/>
    </location>
</feature>
<evidence type="ECO:0000256" key="1">
    <source>
        <dbReference type="SAM" id="MobiDB-lite"/>
    </source>
</evidence>
<proteinExistence type="predicted"/>
<feature type="region of interest" description="Disordered" evidence="1">
    <location>
        <begin position="114"/>
        <end position="214"/>
    </location>
</feature>
<evidence type="ECO:0000313" key="3">
    <source>
        <dbReference type="EMBL" id="KAK3318953.1"/>
    </source>
</evidence>
<feature type="transmembrane region" description="Helical" evidence="2">
    <location>
        <begin position="892"/>
        <end position="910"/>
    </location>
</feature>
<reference evidence="3" key="2">
    <citation type="submission" date="2023-06" db="EMBL/GenBank/DDBJ databases">
        <authorList>
            <consortium name="Lawrence Berkeley National Laboratory"/>
            <person name="Haridas S."/>
            <person name="Hensen N."/>
            <person name="Bonometti L."/>
            <person name="Westerberg I."/>
            <person name="Brannstrom I.O."/>
            <person name="Guillou S."/>
            <person name="Cros-Aarteil S."/>
            <person name="Calhoun S."/>
            <person name="Kuo A."/>
            <person name="Mondo S."/>
            <person name="Pangilinan J."/>
            <person name="Riley R."/>
            <person name="Labutti K."/>
            <person name="Andreopoulos B."/>
            <person name="Lipzen A."/>
            <person name="Chen C."/>
            <person name="Yanf M."/>
            <person name="Daum C."/>
            <person name="Ng V."/>
            <person name="Clum A."/>
            <person name="Steindorff A."/>
            <person name="Ohm R."/>
            <person name="Martin F."/>
            <person name="Silar P."/>
            <person name="Natvig D."/>
            <person name="Lalanne C."/>
            <person name="Gautier V."/>
            <person name="Ament-Velasquez S.L."/>
            <person name="Kruys A."/>
            <person name="Hutchinson M.I."/>
            <person name="Powell A.J."/>
            <person name="Barry K."/>
            <person name="Miller A.N."/>
            <person name="Grigoriev I.V."/>
            <person name="Debuchy R."/>
            <person name="Gladieux P."/>
            <person name="Thoren M.H."/>
            <person name="Johannesson H."/>
        </authorList>
    </citation>
    <scope>NUCLEOTIDE SEQUENCE</scope>
    <source>
        <strain evidence="3">CBS 118394</strain>
    </source>
</reference>
<feature type="compositionally biased region" description="Polar residues" evidence="1">
    <location>
        <begin position="147"/>
        <end position="158"/>
    </location>
</feature>
<keyword evidence="4" id="KW-1185">Reference proteome</keyword>
<dbReference type="Pfam" id="PF11915">
    <property type="entry name" value="DUF3433"/>
    <property type="match status" value="2"/>
</dbReference>
<feature type="region of interest" description="Disordered" evidence="1">
    <location>
        <begin position="28"/>
        <end position="49"/>
    </location>
</feature>
<protein>
    <submittedName>
        <fullName evidence="3">Uncharacterized protein</fullName>
    </submittedName>
</protein>
<accession>A0AAE0I5J1</accession>
<feature type="transmembrane region" description="Helical" evidence="2">
    <location>
        <begin position="596"/>
        <end position="616"/>
    </location>
</feature>
<evidence type="ECO:0000313" key="4">
    <source>
        <dbReference type="Proteomes" id="UP001283341"/>
    </source>
</evidence>
<dbReference type="EMBL" id="JAUEDM010000004">
    <property type="protein sequence ID" value="KAK3318953.1"/>
    <property type="molecule type" value="Genomic_DNA"/>
</dbReference>
<feature type="compositionally biased region" description="Polar residues" evidence="1">
    <location>
        <begin position="752"/>
        <end position="762"/>
    </location>
</feature>
<comment type="caution">
    <text evidence="3">The sequence shown here is derived from an EMBL/GenBank/DDBJ whole genome shotgun (WGS) entry which is preliminary data.</text>
</comment>
<name>A0AAE0I5J1_9PEZI</name>
<gene>
    <name evidence="3" type="ORF">B0H66DRAFT_558470</name>
</gene>
<dbReference type="Proteomes" id="UP001283341">
    <property type="component" value="Unassembled WGS sequence"/>
</dbReference>
<feature type="compositionally biased region" description="Gly residues" evidence="1">
    <location>
        <begin position="286"/>
        <end position="296"/>
    </location>
</feature>
<feature type="compositionally biased region" description="Basic and acidic residues" evidence="1">
    <location>
        <begin position="160"/>
        <end position="170"/>
    </location>
</feature>
<feature type="transmembrane region" description="Helical" evidence="2">
    <location>
        <begin position="646"/>
        <end position="667"/>
    </location>
</feature>
<dbReference type="PANTHER" id="PTHR37544">
    <property type="entry name" value="SPRAY-RELATED"/>
    <property type="match status" value="1"/>
</dbReference>
<feature type="compositionally biased region" description="Low complexity" evidence="1">
    <location>
        <begin position="302"/>
        <end position="317"/>
    </location>
</feature>
<organism evidence="3 4">
    <name type="scientific">Apodospora peruviana</name>
    <dbReference type="NCBI Taxonomy" id="516989"/>
    <lineage>
        <taxon>Eukaryota</taxon>
        <taxon>Fungi</taxon>
        <taxon>Dikarya</taxon>
        <taxon>Ascomycota</taxon>
        <taxon>Pezizomycotina</taxon>
        <taxon>Sordariomycetes</taxon>
        <taxon>Sordariomycetidae</taxon>
        <taxon>Sordariales</taxon>
        <taxon>Lasiosphaeriaceae</taxon>
        <taxon>Apodospora</taxon>
    </lineage>
</organism>
<feature type="transmembrane region" description="Helical" evidence="2">
    <location>
        <begin position="922"/>
        <end position="948"/>
    </location>
</feature>